<dbReference type="PROSITE" id="PS01117">
    <property type="entry name" value="HTH_MARR_1"/>
    <property type="match status" value="1"/>
</dbReference>
<dbReference type="PANTHER" id="PTHR42756">
    <property type="entry name" value="TRANSCRIPTIONAL REGULATOR, MARR"/>
    <property type="match status" value="1"/>
</dbReference>
<dbReference type="Gene3D" id="1.10.10.10">
    <property type="entry name" value="Winged helix-like DNA-binding domain superfamily/Winged helix DNA-binding domain"/>
    <property type="match status" value="1"/>
</dbReference>
<dbReference type="InterPro" id="IPR036390">
    <property type="entry name" value="WH_DNA-bd_sf"/>
</dbReference>
<keyword evidence="2" id="KW-0238">DNA-binding</keyword>
<dbReference type="InterPro" id="IPR000835">
    <property type="entry name" value="HTH_MarR-typ"/>
</dbReference>
<dbReference type="SUPFAM" id="SSF46785">
    <property type="entry name" value="Winged helix' DNA-binding domain"/>
    <property type="match status" value="1"/>
</dbReference>
<dbReference type="PANTHER" id="PTHR42756:SF1">
    <property type="entry name" value="TRANSCRIPTIONAL REPRESSOR OF EMRAB OPERON"/>
    <property type="match status" value="1"/>
</dbReference>
<dbReference type="PROSITE" id="PS50995">
    <property type="entry name" value="HTH_MARR_2"/>
    <property type="match status" value="1"/>
</dbReference>
<dbReference type="PRINTS" id="PR00598">
    <property type="entry name" value="HTHMARR"/>
</dbReference>
<keyword evidence="1" id="KW-0805">Transcription regulation</keyword>
<keyword evidence="6" id="KW-1185">Reference proteome</keyword>
<evidence type="ECO:0000256" key="2">
    <source>
        <dbReference type="ARBA" id="ARBA00023125"/>
    </source>
</evidence>
<sequence length="146" mass="16663">MFNLDDCLAFITSQSAKIFAESMEQKFRPYNITRTQWIAMYYIATGESITQRELADKMSVKGPTVVRLLQKLEQDGLLVRSGIDSDKRVKQLVLTEKGTRLYRSLLPVAEKFKNDTIAGISEENLQILKDALDTMVKNAQEKEPED</sequence>
<name>A0ABT4BS02_9FIRM</name>
<evidence type="ECO:0000313" key="5">
    <source>
        <dbReference type="EMBL" id="MCY1713667.1"/>
    </source>
</evidence>
<reference evidence="5 6" key="1">
    <citation type="submission" date="2022-11" db="EMBL/GenBank/DDBJ databases">
        <authorList>
            <person name="Caiyu Z."/>
        </authorList>
    </citation>
    <scope>NUCLEOTIDE SEQUENCE [LARGE SCALE GENOMIC DNA]</scope>
    <source>
        <strain evidence="5 6">YR-4</strain>
    </source>
</reference>
<keyword evidence="3" id="KW-0804">Transcription</keyword>
<accession>A0ABT4BS02</accession>
<evidence type="ECO:0000256" key="1">
    <source>
        <dbReference type="ARBA" id="ARBA00023015"/>
    </source>
</evidence>
<dbReference type="Pfam" id="PF12802">
    <property type="entry name" value="MarR_2"/>
    <property type="match status" value="1"/>
</dbReference>
<feature type="domain" description="HTH marR-type" evidence="4">
    <location>
        <begin position="5"/>
        <end position="137"/>
    </location>
</feature>
<proteinExistence type="predicted"/>
<evidence type="ECO:0000259" key="4">
    <source>
        <dbReference type="PROSITE" id="PS50995"/>
    </source>
</evidence>
<protein>
    <submittedName>
        <fullName evidence="5">MarR family transcriptional regulator</fullName>
    </submittedName>
</protein>
<dbReference type="InterPro" id="IPR036388">
    <property type="entry name" value="WH-like_DNA-bd_sf"/>
</dbReference>
<gene>
    <name evidence="5" type="ORF">OUY18_05290</name>
</gene>
<organism evidence="5 6">
    <name type="scientific">Caproiciproducens galactitolivorans</name>
    <dbReference type="NCBI Taxonomy" id="642589"/>
    <lineage>
        <taxon>Bacteria</taxon>
        <taxon>Bacillati</taxon>
        <taxon>Bacillota</taxon>
        <taxon>Clostridia</taxon>
        <taxon>Eubacteriales</taxon>
        <taxon>Acutalibacteraceae</taxon>
        <taxon>Caproiciproducens</taxon>
    </lineage>
</organism>
<comment type="caution">
    <text evidence="5">The sequence shown here is derived from an EMBL/GenBank/DDBJ whole genome shotgun (WGS) entry which is preliminary data.</text>
</comment>
<dbReference type="EMBL" id="JAPOHA010000004">
    <property type="protein sequence ID" value="MCY1713667.1"/>
    <property type="molecule type" value="Genomic_DNA"/>
</dbReference>
<dbReference type="InterPro" id="IPR023187">
    <property type="entry name" value="Tscrpt_reg_MarR-type_CS"/>
</dbReference>
<dbReference type="Proteomes" id="UP001082703">
    <property type="component" value="Unassembled WGS sequence"/>
</dbReference>
<dbReference type="SMART" id="SM00347">
    <property type="entry name" value="HTH_MARR"/>
    <property type="match status" value="1"/>
</dbReference>
<dbReference type="RefSeq" id="WP_268057784.1">
    <property type="nucleotide sequence ID" value="NZ_JAPOHA010000004.1"/>
</dbReference>
<evidence type="ECO:0000313" key="6">
    <source>
        <dbReference type="Proteomes" id="UP001082703"/>
    </source>
</evidence>
<evidence type="ECO:0000256" key="3">
    <source>
        <dbReference type="ARBA" id="ARBA00023163"/>
    </source>
</evidence>